<organism evidence="3 4">
    <name type="scientific">Streptomyces mutomycini</name>
    <dbReference type="NCBI Taxonomy" id="284036"/>
    <lineage>
        <taxon>Bacteria</taxon>
        <taxon>Bacillati</taxon>
        <taxon>Actinomycetota</taxon>
        <taxon>Actinomycetes</taxon>
        <taxon>Kitasatosporales</taxon>
        <taxon>Streptomycetaceae</taxon>
        <taxon>Streptomyces</taxon>
    </lineage>
</organism>
<dbReference type="Proteomes" id="UP001596208">
    <property type="component" value="Unassembled WGS sequence"/>
</dbReference>
<evidence type="ECO:0000313" key="3">
    <source>
        <dbReference type="EMBL" id="MFC5169842.1"/>
    </source>
</evidence>
<dbReference type="InterPro" id="IPR036366">
    <property type="entry name" value="PGBDSf"/>
</dbReference>
<evidence type="ECO:0000259" key="2">
    <source>
        <dbReference type="Pfam" id="PF01471"/>
    </source>
</evidence>
<gene>
    <name evidence="3" type="ORF">ACFPRK_04380</name>
</gene>
<dbReference type="InterPro" id="IPR002477">
    <property type="entry name" value="Peptidoglycan-bd-like"/>
</dbReference>
<dbReference type="InterPro" id="IPR036365">
    <property type="entry name" value="PGBD-like_sf"/>
</dbReference>
<keyword evidence="4" id="KW-1185">Reference proteome</keyword>
<reference evidence="4" key="1">
    <citation type="journal article" date="2019" name="Int. J. Syst. Evol. Microbiol.">
        <title>The Global Catalogue of Microorganisms (GCM) 10K type strain sequencing project: providing services to taxonomists for standard genome sequencing and annotation.</title>
        <authorList>
            <consortium name="The Broad Institute Genomics Platform"/>
            <consortium name="The Broad Institute Genome Sequencing Center for Infectious Disease"/>
            <person name="Wu L."/>
            <person name="Ma J."/>
        </authorList>
    </citation>
    <scope>NUCLEOTIDE SEQUENCE [LARGE SCALE GENOMIC DNA]</scope>
    <source>
        <strain evidence="4">CGMCC 4.1721</strain>
    </source>
</reference>
<dbReference type="Gene3D" id="1.10.101.10">
    <property type="entry name" value="PGBD-like superfamily/PGBD"/>
    <property type="match status" value="2"/>
</dbReference>
<protein>
    <submittedName>
        <fullName evidence="3">Peptidoglycan-binding protein</fullName>
    </submittedName>
</protein>
<accession>A0ABW0AY68</accession>
<dbReference type="SUPFAM" id="SSF47090">
    <property type="entry name" value="PGBD-like"/>
    <property type="match status" value="2"/>
</dbReference>
<dbReference type="EMBL" id="JBHSKI010000001">
    <property type="protein sequence ID" value="MFC5169842.1"/>
    <property type="molecule type" value="Genomic_DNA"/>
</dbReference>
<feature type="region of interest" description="Disordered" evidence="1">
    <location>
        <begin position="91"/>
        <end position="139"/>
    </location>
</feature>
<proteinExistence type="predicted"/>
<dbReference type="Pfam" id="PF01471">
    <property type="entry name" value="PG_binding_1"/>
    <property type="match status" value="2"/>
</dbReference>
<feature type="domain" description="Peptidoglycan binding-like" evidence="2">
    <location>
        <begin position="263"/>
        <end position="316"/>
    </location>
</feature>
<dbReference type="RefSeq" id="WP_065849357.1">
    <property type="nucleotide sequence ID" value="NZ_JBHSKI010000001.1"/>
</dbReference>
<evidence type="ECO:0000313" key="4">
    <source>
        <dbReference type="Proteomes" id="UP001596208"/>
    </source>
</evidence>
<evidence type="ECO:0000256" key="1">
    <source>
        <dbReference type="SAM" id="MobiDB-lite"/>
    </source>
</evidence>
<name>A0ABW0AY68_9ACTN</name>
<feature type="domain" description="Peptidoglycan binding-like" evidence="2">
    <location>
        <begin position="204"/>
        <end position="252"/>
    </location>
</feature>
<comment type="caution">
    <text evidence="3">The sequence shown here is derived from an EMBL/GenBank/DDBJ whole genome shotgun (WGS) entry which is preliminary data.</text>
</comment>
<sequence>MDSRQLVPEEVPAPTTPGAELSLLLRSWWEQAPGTPPTQTVLARRAGVNQATMSRYLNPARPATAPPHVVRVLHAALGAAPASLEEALRLSGRAQEAGRPGRADGPVVPGRAVHGLPATEPPPQAACPADLAEPPPSRAHSYGAPSSWPWFLGVVAVVLAVAATVVVTEKWLRPPAAPVTAAASAGGPPSWPVVRLGDVLWEARTVQYLLEARGYRVEVTGTVDAVTESQIKTFQGDRGLVPDGRVGPLTWPRLVMPVKEGGSGPAVTALQALLTGAGHPTAVTGTFTTDMTDTLRIFRAEHGLPATGPVDPLLWQTVMNAQHERLHG</sequence>